<dbReference type="PROSITE" id="PS51283">
    <property type="entry name" value="DUSP"/>
    <property type="match status" value="1"/>
</dbReference>
<feature type="compositionally biased region" description="Basic residues" evidence="1">
    <location>
        <begin position="221"/>
        <end position="237"/>
    </location>
</feature>
<protein>
    <submittedName>
        <fullName evidence="3">Unnamed protein product</fullName>
    </submittedName>
</protein>
<evidence type="ECO:0000259" key="2">
    <source>
        <dbReference type="PROSITE" id="PS51283"/>
    </source>
</evidence>
<dbReference type="AlphaFoldDB" id="A0A9W6TC83"/>
<organism evidence="3 4">
    <name type="scientific">Phytophthora lilii</name>
    <dbReference type="NCBI Taxonomy" id="2077276"/>
    <lineage>
        <taxon>Eukaryota</taxon>
        <taxon>Sar</taxon>
        <taxon>Stramenopiles</taxon>
        <taxon>Oomycota</taxon>
        <taxon>Peronosporomycetes</taxon>
        <taxon>Peronosporales</taxon>
        <taxon>Peronosporaceae</taxon>
        <taxon>Phytophthora</taxon>
    </lineage>
</organism>
<dbReference type="GO" id="GO:0004843">
    <property type="term" value="F:cysteine-type deubiquitinase activity"/>
    <property type="evidence" value="ECO:0007669"/>
    <property type="project" value="InterPro"/>
</dbReference>
<accession>A0A9W6TC83</accession>
<evidence type="ECO:0000313" key="3">
    <source>
        <dbReference type="EMBL" id="GMF11907.1"/>
    </source>
</evidence>
<dbReference type="InterPro" id="IPR006615">
    <property type="entry name" value="Pept_C19_DUSP"/>
</dbReference>
<name>A0A9W6TC83_9STRA</name>
<reference evidence="3" key="1">
    <citation type="submission" date="2023-04" db="EMBL/GenBank/DDBJ databases">
        <title>Phytophthora lilii NBRC 32176.</title>
        <authorList>
            <person name="Ichikawa N."/>
            <person name="Sato H."/>
            <person name="Tonouchi N."/>
        </authorList>
    </citation>
    <scope>NUCLEOTIDE SEQUENCE</scope>
    <source>
        <strain evidence="3">NBRC 32176</strain>
    </source>
</reference>
<feature type="compositionally biased region" description="Acidic residues" evidence="1">
    <location>
        <begin position="241"/>
        <end position="252"/>
    </location>
</feature>
<dbReference type="SUPFAM" id="SSF143791">
    <property type="entry name" value="DUSP-like"/>
    <property type="match status" value="1"/>
</dbReference>
<keyword evidence="4" id="KW-1185">Reference proteome</keyword>
<sequence length="260" mass="29880">MAPSAASPPSPTDLECGLAPPASPDRRQLERDLVLAFDSRELRRHEAWCLVETAWLDAWMSYVLGGDAQRPGPLSNDALFDRHEYRVRDNLQQTRDYRGVNPQVYALYTELYGDGGAKPIVRWTLDIYAVPVMVDDVTEMLHAPRLKARALVTELNEQLETREKGLKRSLETREEKESWTYRCLCRCEFLVPCLYRLLGGGPTYKKEEQSSWSSYLCCCARRKKKRRSKKKSKKAKRSREEDDSEESETSSDEETHGLLG</sequence>
<gene>
    <name evidence="3" type="ORF">Plil01_000257500</name>
</gene>
<dbReference type="InterPro" id="IPR035927">
    <property type="entry name" value="DUSP-like_sf"/>
</dbReference>
<dbReference type="EMBL" id="BSXW01000093">
    <property type="protein sequence ID" value="GMF11907.1"/>
    <property type="molecule type" value="Genomic_DNA"/>
</dbReference>
<dbReference type="Gene3D" id="3.30.2230.10">
    <property type="entry name" value="DUSP-like"/>
    <property type="match status" value="1"/>
</dbReference>
<dbReference type="Pfam" id="PF06337">
    <property type="entry name" value="DUSP"/>
    <property type="match status" value="1"/>
</dbReference>
<dbReference type="SMART" id="SM00695">
    <property type="entry name" value="DUSP"/>
    <property type="match status" value="1"/>
</dbReference>
<proteinExistence type="predicted"/>
<dbReference type="Proteomes" id="UP001165083">
    <property type="component" value="Unassembled WGS sequence"/>
</dbReference>
<feature type="region of interest" description="Disordered" evidence="1">
    <location>
        <begin position="1"/>
        <end position="25"/>
    </location>
</feature>
<feature type="region of interest" description="Disordered" evidence="1">
    <location>
        <begin position="221"/>
        <end position="260"/>
    </location>
</feature>
<dbReference type="OrthoDB" id="74783at2759"/>
<comment type="caution">
    <text evidence="3">The sequence shown here is derived from an EMBL/GenBank/DDBJ whole genome shotgun (WGS) entry which is preliminary data.</text>
</comment>
<evidence type="ECO:0000313" key="4">
    <source>
        <dbReference type="Proteomes" id="UP001165083"/>
    </source>
</evidence>
<feature type="domain" description="DUSP" evidence="2">
    <location>
        <begin position="21"/>
        <end position="125"/>
    </location>
</feature>
<evidence type="ECO:0000256" key="1">
    <source>
        <dbReference type="SAM" id="MobiDB-lite"/>
    </source>
</evidence>
<feature type="compositionally biased region" description="Pro residues" evidence="1">
    <location>
        <begin position="1"/>
        <end position="11"/>
    </location>
</feature>